<protein>
    <recommendedName>
        <fullName evidence="2">Ubiquitin carboxyl-terminal hydrolase</fullName>
        <ecNumber evidence="2">3.4.19.12</ecNumber>
    </recommendedName>
</protein>
<evidence type="ECO:0000256" key="1">
    <source>
        <dbReference type="ARBA" id="ARBA00009085"/>
    </source>
</evidence>
<evidence type="ECO:0000259" key="4">
    <source>
        <dbReference type="PROSITE" id="PS50235"/>
    </source>
</evidence>
<sequence>RAANPQRRRGRLVLVLLRSRSLPPGSLEAPGRDPSHLPKRASSFAPMAEGAVGASKPRGGLPPLSLCVSRDDDLFKRRIEFHPARKPFSAFAISGGDFYIETLNPSPQDRRPGVPTSSAAAAGKRPDGGELHQRGLDPELCFEITFRRIGAGLANLGNTCFLNSVLQCLTYTEPFAAYLQSGKHKSSCRAAGFCAMCALQNHVVDALQSTGKILRPFHLVKNLRCISRNFRNSRQEDAHEYMINLLESMHKCCLPSGVASESPSAYEKSLVHKIFGGRLRSQVKCMQCSYCSNKFDPFLDLSLEIVKADTLCKALSHFTAEEQLDGGERQYQCQQCKQKVRALKQLTIHKAPYVLTIHLKRFGSDVPGQKIDKKVEFGPTLDLKPYVSDRFEGDLKYTLYGVLVHAGYGTHSGHYFCYVRTSSGMWHSLNDHQVCQVSEKAVLQQKAYMLFYVRNISTAPKKAHDIVCKDTRPVNGSGKKNLPVSFDFKEAIQDHPRDRGSTTSVCYIDILKANASSHGEAKPVKDISVAQHLLKKVSSTPTNGLMAKTHQSTLLEDHIFHSSSKMSSVEKTSRIGPPILNATGRHMVAEGPMHLDSSKDNGNQLLKKDDLQNMNIEGKGSSCKVVRYMEPEQATHNRSCTVGSSNGLRLTQLEHRAALLNEGESNDPVAAKLEDNALIEVDQIHPSSKRCTSCDSAQMEPAEHTDSPKVVMKRKLPKSSYIRNMPFGYRRLFLVSLNLRKRKIRRRSKKHWLITEVIRKAGIFEDNSQGDQGPSTSVAANIVDVDSIHVPKQRSHTGLGRENSFLRAGANHLSSVSANAKDVDVAGRYVSSSAGRSLCPETGQHHTGDACTSNKNSSQHGPLNLLTGGFWELSVPQWDAIELPPEIKVIDDEPQSVGYILDEWEKEEHRGKRKKVKSSRKSFAGGNPFEEICVARAQKKMKMDWSRSGNRPFRIYS</sequence>
<name>A0A1D1Y6C4_9ARAE</name>
<proteinExistence type="inferred from homology"/>
<dbReference type="PROSITE" id="PS50235">
    <property type="entry name" value="USP_3"/>
    <property type="match status" value="1"/>
</dbReference>
<dbReference type="InterPro" id="IPR028889">
    <property type="entry name" value="USP"/>
</dbReference>
<comment type="catalytic activity">
    <reaction evidence="2">
        <text>Thiol-dependent hydrolysis of ester, thioester, amide, peptide and isopeptide bonds formed by the C-terminal Gly of ubiquitin (a 76-residue protein attached to proteins as an intracellular targeting signal).</text>
        <dbReference type="EC" id="3.4.19.12"/>
    </reaction>
</comment>
<dbReference type="InterPro" id="IPR001394">
    <property type="entry name" value="Peptidase_C19_UCH"/>
</dbReference>
<dbReference type="PANTHER" id="PTHR24006">
    <property type="entry name" value="UBIQUITIN CARBOXYL-TERMINAL HYDROLASE"/>
    <property type="match status" value="1"/>
</dbReference>
<keyword evidence="2" id="KW-0833">Ubl conjugation pathway</keyword>
<reference evidence="5" key="1">
    <citation type="submission" date="2015-07" db="EMBL/GenBank/DDBJ databases">
        <title>Transcriptome Assembly of Anthurium amnicola.</title>
        <authorList>
            <person name="Suzuki J."/>
        </authorList>
    </citation>
    <scope>NUCLEOTIDE SEQUENCE</scope>
</reference>
<evidence type="ECO:0000256" key="2">
    <source>
        <dbReference type="RuleBase" id="RU366025"/>
    </source>
</evidence>
<evidence type="ECO:0000313" key="5">
    <source>
        <dbReference type="EMBL" id="JAT50202.1"/>
    </source>
</evidence>
<keyword evidence="2" id="KW-0788">Thiol protease</keyword>
<feature type="non-terminal residue" evidence="5">
    <location>
        <position position="1"/>
    </location>
</feature>
<dbReference type="FunFam" id="3.90.70.10:FF:000078">
    <property type="entry name" value="Ubiquitin carboxyl-terminal hydrolase 23"/>
    <property type="match status" value="1"/>
</dbReference>
<dbReference type="Pfam" id="PF00443">
    <property type="entry name" value="UCH"/>
    <property type="match status" value="1"/>
</dbReference>
<dbReference type="GO" id="GO:0005829">
    <property type="term" value="C:cytosol"/>
    <property type="evidence" value="ECO:0007669"/>
    <property type="project" value="TreeGrafter"/>
</dbReference>
<dbReference type="InterPro" id="IPR018200">
    <property type="entry name" value="USP_CS"/>
</dbReference>
<dbReference type="GO" id="GO:0016579">
    <property type="term" value="P:protein deubiquitination"/>
    <property type="evidence" value="ECO:0007669"/>
    <property type="project" value="InterPro"/>
</dbReference>
<dbReference type="Gene3D" id="3.90.70.10">
    <property type="entry name" value="Cysteine proteinases"/>
    <property type="match status" value="1"/>
</dbReference>
<dbReference type="GO" id="GO:0004843">
    <property type="term" value="F:cysteine-type deubiquitinase activity"/>
    <property type="evidence" value="ECO:0007669"/>
    <property type="project" value="UniProtKB-UniRule"/>
</dbReference>
<comment type="function">
    <text evidence="2">Recognizes and hydrolyzes the peptide bond at the C-terminal Gly of ubiquitin. Involved in the processing of poly-ubiquitin precursors as well as that of ubiquitinated proteins.</text>
</comment>
<dbReference type="EMBL" id="GDJX01017734">
    <property type="protein sequence ID" value="JAT50202.1"/>
    <property type="molecule type" value="Transcribed_RNA"/>
</dbReference>
<dbReference type="InterPro" id="IPR050164">
    <property type="entry name" value="Peptidase_C19"/>
</dbReference>
<dbReference type="GO" id="GO:0006508">
    <property type="term" value="P:proteolysis"/>
    <property type="evidence" value="ECO:0007669"/>
    <property type="project" value="UniProtKB-KW"/>
</dbReference>
<feature type="region of interest" description="Disordered" evidence="3">
    <location>
        <begin position="102"/>
        <end position="132"/>
    </location>
</feature>
<keyword evidence="2 5" id="KW-0378">Hydrolase</keyword>
<organism evidence="5">
    <name type="scientific">Anthurium amnicola</name>
    <dbReference type="NCBI Taxonomy" id="1678845"/>
    <lineage>
        <taxon>Eukaryota</taxon>
        <taxon>Viridiplantae</taxon>
        <taxon>Streptophyta</taxon>
        <taxon>Embryophyta</taxon>
        <taxon>Tracheophyta</taxon>
        <taxon>Spermatophyta</taxon>
        <taxon>Magnoliopsida</taxon>
        <taxon>Liliopsida</taxon>
        <taxon>Araceae</taxon>
        <taxon>Pothoideae</taxon>
        <taxon>Potheae</taxon>
        <taxon>Anthurium</taxon>
    </lineage>
</organism>
<dbReference type="SUPFAM" id="SSF54001">
    <property type="entry name" value="Cysteine proteinases"/>
    <property type="match status" value="1"/>
</dbReference>
<comment type="similarity">
    <text evidence="1 2">Belongs to the peptidase C19 family.</text>
</comment>
<dbReference type="PROSITE" id="PS00972">
    <property type="entry name" value="USP_1"/>
    <property type="match status" value="1"/>
</dbReference>
<evidence type="ECO:0000256" key="3">
    <source>
        <dbReference type="SAM" id="MobiDB-lite"/>
    </source>
</evidence>
<gene>
    <name evidence="5" type="primary">UBP23_0</name>
    <name evidence="5" type="ORF">g.102594</name>
</gene>
<keyword evidence="2" id="KW-0645">Protease</keyword>
<dbReference type="GO" id="GO:0005634">
    <property type="term" value="C:nucleus"/>
    <property type="evidence" value="ECO:0007669"/>
    <property type="project" value="TreeGrafter"/>
</dbReference>
<feature type="domain" description="USP" evidence="4">
    <location>
        <begin position="151"/>
        <end position="455"/>
    </location>
</feature>
<dbReference type="CDD" id="cd02661">
    <property type="entry name" value="Peptidase_C19E"/>
    <property type="match status" value="1"/>
</dbReference>
<dbReference type="EC" id="3.4.19.12" evidence="2"/>
<dbReference type="InterPro" id="IPR038765">
    <property type="entry name" value="Papain-like_cys_pep_sf"/>
</dbReference>
<accession>A0A1D1Y6C4</accession>
<dbReference type="PROSITE" id="PS00973">
    <property type="entry name" value="USP_2"/>
    <property type="match status" value="1"/>
</dbReference>
<dbReference type="AlphaFoldDB" id="A0A1D1Y6C4"/>
<dbReference type="PANTHER" id="PTHR24006:SF663">
    <property type="entry name" value="UBIQUITIN CARBOXYL-TERMINAL HYDROLASE 23"/>
    <property type="match status" value="1"/>
</dbReference>